<dbReference type="InterPro" id="IPR029033">
    <property type="entry name" value="His_PPase_superfam"/>
</dbReference>
<keyword evidence="1" id="KW-0378">Hydrolase</keyword>
<gene>
    <name evidence="2" type="ORF">INS88_05370</name>
</gene>
<evidence type="ECO:0000313" key="2">
    <source>
        <dbReference type="EMBL" id="QOR44741.1"/>
    </source>
</evidence>
<dbReference type="PANTHER" id="PTHR20935:SF1">
    <property type="entry name" value="SLL1549 PROTEIN"/>
    <property type="match status" value="1"/>
</dbReference>
<proteinExistence type="predicted"/>
<dbReference type="InterPro" id="IPR013078">
    <property type="entry name" value="His_Pase_superF_clade-1"/>
</dbReference>
<evidence type="ECO:0000256" key="1">
    <source>
        <dbReference type="ARBA" id="ARBA00022801"/>
    </source>
</evidence>
<dbReference type="AlphaFoldDB" id="A0A7M1QSF7"/>
<dbReference type="Pfam" id="PF00300">
    <property type="entry name" value="His_Phos_1"/>
    <property type="match status" value="1"/>
</dbReference>
<accession>A0A7M1QSF7</accession>
<dbReference type="Gene3D" id="3.40.50.1240">
    <property type="entry name" value="Phosphoglycerate mutase-like"/>
    <property type="match status" value="1"/>
</dbReference>
<dbReference type="SUPFAM" id="SSF53254">
    <property type="entry name" value="Phosphoglycerate mutase-like"/>
    <property type="match status" value="1"/>
</dbReference>
<dbReference type="RefSeq" id="WP_197550581.1">
    <property type="nucleotide sequence ID" value="NZ_CP063213.1"/>
</dbReference>
<dbReference type="CDD" id="cd07067">
    <property type="entry name" value="HP_PGM_like"/>
    <property type="match status" value="1"/>
</dbReference>
<dbReference type="InterPro" id="IPR051021">
    <property type="entry name" value="Mito_Ser/Thr_phosphatase"/>
</dbReference>
<dbReference type="PANTHER" id="PTHR20935">
    <property type="entry name" value="PHOSPHOGLYCERATE MUTASE-RELATED"/>
    <property type="match status" value="1"/>
</dbReference>
<protein>
    <submittedName>
        <fullName evidence="2">Histidine phosphatase family protein</fullName>
    </submittedName>
</protein>
<evidence type="ECO:0000313" key="3">
    <source>
        <dbReference type="Proteomes" id="UP000595053"/>
    </source>
</evidence>
<sequence length="169" mass="18348">MNTLIIMRHAKACYGPTDHARPLTDHGRRQARFVGGELSRIAGVIDHVLVSDATRTRQTLEALTSGGLRVKERSIEPSLYSAGGDDVVDLLRVVANESVVMVLGHEPTMSDVAYELWNGVGDAGFSSFPTAGAAIFTFDGEWADLAPRSLTLTRFIRPPRQARSEGNRG</sequence>
<reference evidence="2 3" key="1">
    <citation type="submission" date="2020-10" db="EMBL/GenBank/DDBJ databases">
        <title>Trueperella pecoris sp. nov. isolated from bovine and porcine specimens.</title>
        <authorList>
            <person name="Schoenecker L."/>
            <person name="Schnydrig P."/>
            <person name="Brodard I."/>
            <person name="Thomann A."/>
            <person name="Hemphill A."/>
            <person name="Rodriguez-Campos S."/>
            <person name="Perreten V."/>
            <person name="Jores J."/>
            <person name="Kittl S."/>
        </authorList>
    </citation>
    <scope>NUCLEOTIDE SEQUENCE [LARGE SCALE GENOMIC DNA]</scope>
    <source>
        <strain evidence="2 3">15A0121</strain>
    </source>
</reference>
<dbReference type="Proteomes" id="UP000595053">
    <property type="component" value="Chromosome"/>
</dbReference>
<dbReference type="GO" id="GO:0016787">
    <property type="term" value="F:hydrolase activity"/>
    <property type="evidence" value="ECO:0007669"/>
    <property type="project" value="UniProtKB-KW"/>
</dbReference>
<name>A0A7M1QSF7_9ACTO</name>
<organism evidence="2 3">
    <name type="scientific">Trueperella pecoris</name>
    <dbReference type="NCBI Taxonomy" id="2733571"/>
    <lineage>
        <taxon>Bacteria</taxon>
        <taxon>Bacillati</taxon>
        <taxon>Actinomycetota</taxon>
        <taxon>Actinomycetes</taxon>
        <taxon>Actinomycetales</taxon>
        <taxon>Actinomycetaceae</taxon>
        <taxon>Trueperella</taxon>
    </lineage>
</organism>
<keyword evidence="3" id="KW-1185">Reference proteome</keyword>
<dbReference type="SMART" id="SM00855">
    <property type="entry name" value="PGAM"/>
    <property type="match status" value="1"/>
</dbReference>
<dbReference type="EMBL" id="CP063213">
    <property type="protein sequence ID" value="QOR44741.1"/>
    <property type="molecule type" value="Genomic_DNA"/>
</dbReference>